<feature type="domain" description="FAM91 C-terminal" evidence="4">
    <location>
        <begin position="383"/>
        <end position="661"/>
    </location>
</feature>
<evidence type="ECO:0000313" key="5">
    <source>
        <dbReference type="EMBL" id="KAJ8985709.1"/>
    </source>
</evidence>
<protein>
    <recommendedName>
        <fullName evidence="7">Protein FAM91A1</fullName>
    </recommendedName>
</protein>
<keyword evidence="6" id="KW-1185">Reference proteome</keyword>
<feature type="domain" description="FAM91 C-terminal" evidence="4">
    <location>
        <begin position="820"/>
        <end position="919"/>
    </location>
</feature>
<dbReference type="PROSITE" id="PS50096">
    <property type="entry name" value="IQ"/>
    <property type="match status" value="1"/>
</dbReference>
<evidence type="ECO:0008006" key="7">
    <source>
        <dbReference type="Google" id="ProtNLM"/>
    </source>
</evidence>
<gene>
    <name evidence="5" type="ORF">NQ317_014358</name>
</gene>
<dbReference type="Pfam" id="PF14648">
    <property type="entry name" value="FAM91_C"/>
    <property type="match status" value="2"/>
</dbReference>
<dbReference type="InterPro" id="IPR028091">
    <property type="entry name" value="FAM91_N_dom"/>
</dbReference>
<feature type="compositionally biased region" description="Polar residues" evidence="2">
    <location>
        <begin position="757"/>
        <end position="771"/>
    </location>
</feature>
<name>A0ABQ9K6D7_9CUCU</name>
<feature type="compositionally biased region" description="Basic and acidic residues" evidence="2">
    <location>
        <begin position="840"/>
        <end position="850"/>
    </location>
</feature>
<evidence type="ECO:0000259" key="3">
    <source>
        <dbReference type="Pfam" id="PF14647"/>
    </source>
</evidence>
<proteinExistence type="inferred from homology"/>
<comment type="caution">
    <text evidence="5">The sequence shown here is derived from an EMBL/GenBank/DDBJ whole genome shotgun (WGS) entry which is preliminary data.</text>
</comment>
<dbReference type="Proteomes" id="UP001162164">
    <property type="component" value="Unassembled WGS sequence"/>
</dbReference>
<dbReference type="InterPro" id="IPR028097">
    <property type="entry name" value="FAM91_C_dom"/>
</dbReference>
<evidence type="ECO:0000313" key="6">
    <source>
        <dbReference type="Proteomes" id="UP001162164"/>
    </source>
</evidence>
<organism evidence="5 6">
    <name type="scientific">Molorchus minor</name>
    <dbReference type="NCBI Taxonomy" id="1323400"/>
    <lineage>
        <taxon>Eukaryota</taxon>
        <taxon>Metazoa</taxon>
        <taxon>Ecdysozoa</taxon>
        <taxon>Arthropoda</taxon>
        <taxon>Hexapoda</taxon>
        <taxon>Insecta</taxon>
        <taxon>Pterygota</taxon>
        <taxon>Neoptera</taxon>
        <taxon>Endopterygota</taxon>
        <taxon>Coleoptera</taxon>
        <taxon>Polyphaga</taxon>
        <taxon>Cucujiformia</taxon>
        <taxon>Chrysomeloidea</taxon>
        <taxon>Cerambycidae</taxon>
        <taxon>Lamiinae</taxon>
        <taxon>Monochamini</taxon>
        <taxon>Molorchus</taxon>
    </lineage>
</organism>
<feature type="region of interest" description="Disordered" evidence="2">
    <location>
        <begin position="711"/>
        <end position="771"/>
    </location>
</feature>
<evidence type="ECO:0000256" key="2">
    <source>
        <dbReference type="SAM" id="MobiDB-lite"/>
    </source>
</evidence>
<dbReference type="Pfam" id="PF14647">
    <property type="entry name" value="FAM91_N"/>
    <property type="match status" value="1"/>
</dbReference>
<comment type="similarity">
    <text evidence="1">Belongs to the FAM91 family.</text>
</comment>
<dbReference type="EMBL" id="JAPWTJ010000009">
    <property type="protein sequence ID" value="KAJ8985709.1"/>
    <property type="molecule type" value="Genomic_DNA"/>
</dbReference>
<sequence>MNTEIEDNIRKNVTWAQLPAHVKQILSNSSKEYDRYITNFSIKNQLRYRGNLVRNVFRDEKRYYERVLQYSRERLMLFPYHLADMVVKGLRMTPFNYYISVVEKLMQAEKSYDTLPNFTAADCKLGVSLTTLYSTDFFLGLRLLGIGRNEYIELMNKSRSNRGRLFGRKNVKVLLPKIPCDIHIEPWWRVEVGLVLEEDVKTVTEEELAVIDKLIDLGSQNAGDLNYHVVINLYKKGLIYLDVPITAVDRVQVPPLQGFVMNRILGDYFETLLYKIFVSIDEHTTVGELAGVLQVDTELVKQAVSLYCRLKFARKLDTNPEQERPKWHSSWNNLPQRENKKMDITPLTLSLSNDANLNMSGDLNSPQTDLLESPAGSTLPRKGQRVAFLFDSTLTAFLMMGNLSPGLKKHAVTMFEVGKLCDESLDSFLAELEKVSVLDAEGEGEARRFFDHAVILRSTVLALRKLPSPGLDLVRLESLHSLDEATCLRLLQKKYKLLVSMAPLSREVRPITSLSPPHLGPAVPEVNTLWFKLFLYHMTGYGPPSLLLTKGTAIKQLPRLFLGFTRLLVTSWLHEPAIIPIANVLYVNAALQFSPVLIQAYGVHQPAQTYIIPFPFKQGTPTKIKEQPTDLIFKNHQAVKCLAEYVDLEHNCGYLTFANIGVLDFGCPNREIVVRLGRNSRGLSSGFSKMAKAKTDNNNQSEALSIANENFSLKSEENSPKKADDKPTGDQSGKKIDKPEMERCLQSPDEGHFALTPVTSSQSSSPANGFTSQECTDLLQEELDQLVISEEVKETRGNMVLELNLKSSASVEQLVSPGEENISMFTRDDENQTETTNEQSAKENKKEEPENRAEVWTLLDCHFGIPLFDVNANTKICDTVISGGLAEPSSLEQLVESSRKLGSSLLDFISQCQYYPGENMEILKRGRLVPLP</sequence>
<reference evidence="5" key="1">
    <citation type="journal article" date="2023" name="Insect Mol. Biol.">
        <title>Genome sequencing provides insights into the evolution of gene families encoding plant cell wall-degrading enzymes in longhorned beetles.</title>
        <authorList>
            <person name="Shin N.R."/>
            <person name="Okamura Y."/>
            <person name="Kirsch R."/>
            <person name="Pauchet Y."/>
        </authorList>
    </citation>
    <scope>NUCLEOTIDE SEQUENCE</scope>
    <source>
        <strain evidence="5">MMC_N1</strain>
    </source>
</reference>
<feature type="region of interest" description="Disordered" evidence="2">
    <location>
        <begin position="821"/>
        <end position="850"/>
    </location>
</feature>
<dbReference type="InterPro" id="IPR039199">
    <property type="entry name" value="FAM91"/>
</dbReference>
<evidence type="ECO:0000259" key="4">
    <source>
        <dbReference type="Pfam" id="PF14648"/>
    </source>
</evidence>
<accession>A0ABQ9K6D7</accession>
<feature type="domain" description="FAM91 N-terminal" evidence="3">
    <location>
        <begin position="9"/>
        <end position="332"/>
    </location>
</feature>
<dbReference type="PANTHER" id="PTHR28441">
    <property type="entry name" value="PROTEIN FAM91A1"/>
    <property type="match status" value="1"/>
</dbReference>
<evidence type="ECO:0000256" key="1">
    <source>
        <dbReference type="ARBA" id="ARBA00010319"/>
    </source>
</evidence>
<dbReference type="PANTHER" id="PTHR28441:SF2">
    <property type="entry name" value="PROTEIN FAM91A1"/>
    <property type="match status" value="1"/>
</dbReference>
<feature type="compositionally biased region" description="Basic and acidic residues" evidence="2">
    <location>
        <begin position="714"/>
        <end position="743"/>
    </location>
</feature>